<dbReference type="Proteomes" id="UP000830116">
    <property type="component" value="Chromosome"/>
</dbReference>
<gene>
    <name evidence="2" type="ORF">MNR06_03520</name>
</gene>
<dbReference type="Pfam" id="PF05430">
    <property type="entry name" value="Methyltransf_30"/>
    <property type="match status" value="1"/>
</dbReference>
<feature type="domain" description="MnmC-like methyltransferase" evidence="1">
    <location>
        <begin position="161"/>
        <end position="250"/>
    </location>
</feature>
<dbReference type="Gene3D" id="3.40.50.150">
    <property type="entry name" value="Vaccinia Virus protein VP39"/>
    <property type="match status" value="1"/>
</dbReference>
<sequence>MKSWADIGFEIEITRDESPSLRLLHSIDPNKPYGESMHHSGGAATETFLIYGAPIKETLEKIQNPHFLVVGLGIGYIELVIAKEALLLGRSSQDVGLITSYESLPELREYFHKWLQGRTTELHPEVVKTYEAVVAAVLADSNLKAQDLKNFVLNHFKSVDDIQTALLPDSKPLSKYHCILYDAFSSKTTPHLWEEEFLTEFFKEGTAENALVSSYACRVSFKNALTRAGFNLVIRPGFMSKRNSTLGTKNF</sequence>
<dbReference type="RefSeq" id="WP_243538640.1">
    <property type="nucleotide sequence ID" value="NZ_CP093442.1"/>
</dbReference>
<protein>
    <submittedName>
        <fullName evidence="2">MnmC family methyltransferase</fullName>
    </submittedName>
</protein>
<evidence type="ECO:0000313" key="3">
    <source>
        <dbReference type="Proteomes" id="UP000830116"/>
    </source>
</evidence>
<proteinExistence type="predicted"/>
<keyword evidence="3" id="KW-1185">Reference proteome</keyword>
<evidence type="ECO:0000313" key="2">
    <source>
        <dbReference type="EMBL" id="UOF02022.1"/>
    </source>
</evidence>
<accession>A0ABY4CAR4</accession>
<dbReference type="PANTHER" id="PTHR39963:SF1">
    <property type="entry name" value="MNMC-LIKE METHYLTRANSFERASE DOMAIN-CONTAINING PROTEIN"/>
    <property type="match status" value="1"/>
</dbReference>
<dbReference type="EMBL" id="CP093442">
    <property type="protein sequence ID" value="UOF02022.1"/>
    <property type="molecule type" value="Genomic_DNA"/>
</dbReference>
<dbReference type="GO" id="GO:0032259">
    <property type="term" value="P:methylation"/>
    <property type="evidence" value="ECO:0007669"/>
    <property type="project" value="UniProtKB-KW"/>
</dbReference>
<keyword evidence="2" id="KW-0489">Methyltransferase</keyword>
<dbReference type="PANTHER" id="PTHR39963">
    <property type="entry name" value="SLL0983 PROTEIN"/>
    <property type="match status" value="1"/>
</dbReference>
<dbReference type="InterPro" id="IPR008471">
    <property type="entry name" value="MnmC-like_methylTransf"/>
</dbReference>
<reference evidence="2" key="1">
    <citation type="submission" date="2022-03" db="EMBL/GenBank/DDBJ databases">
        <title>Genome Identification and Characterization of new species Bdellovibrio reynosense LBG001 sp. nov. from a Mexico soil sample.</title>
        <authorList>
            <person name="Camilli A."/>
            <person name="Ajao Y."/>
            <person name="Guo X."/>
        </authorList>
    </citation>
    <scope>NUCLEOTIDE SEQUENCE</scope>
    <source>
        <strain evidence="2">LBG001</strain>
    </source>
</reference>
<evidence type="ECO:0000259" key="1">
    <source>
        <dbReference type="Pfam" id="PF05430"/>
    </source>
</evidence>
<name>A0ABY4CAR4_9BACT</name>
<organism evidence="2 3">
    <name type="scientific">Bdellovibrio reynosensis</name>
    <dbReference type="NCBI Taxonomy" id="2835041"/>
    <lineage>
        <taxon>Bacteria</taxon>
        <taxon>Pseudomonadati</taxon>
        <taxon>Bdellovibrionota</taxon>
        <taxon>Bdellovibrionia</taxon>
        <taxon>Bdellovibrionales</taxon>
        <taxon>Pseudobdellovibrionaceae</taxon>
        <taxon>Bdellovibrio</taxon>
    </lineage>
</organism>
<dbReference type="InterPro" id="IPR029063">
    <property type="entry name" value="SAM-dependent_MTases_sf"/>
</dbReference>
<keyword evidence="2" id="KW-0808">Transferase</keyword>
<dbReference type="GO" id="GO:0008168">
    <property type="term" value="F:methyltransferase activity"/>
    <property type="evidence" value="ECO:0007669"/>
    <property type="project" value="UniProtKB-KW"/>
</dbReference>